<accession>A0A7J8Z8M8</accession>
<sequence>MNLNEAKYKILQQKISRSREPYLKFQWLFQ</sequence>
<protein>
    <submittedName>
        <fullName evidence="1">Uncharacterized protein</fullName>
    </submittedName>
</protein>
<dbReference type="Proteomes" id="UP000593574">
    <property type="component" value="Unassembled WGS sequence"/>
</dbReference>
<evidence type="ECO:0000313" key="2">
    <source>
        <dbReference type="Proteomes" id="UP000593574"/>
    </source>
</evidence>
<gene>
    <name evidence="1" type="ORF">Golax_019629</name>
</gene>
<evidence type="ECO:0000313" key="1">
    <source>
        <dbReference type="EMBL" id="MBA0707599.1"/>
    </source>
</evidence>
<proteinExistence type="predicted"/>
<name>A0A7J8Z8M8_9ROSI</name>
<comment type="caution">
    <text evidence="1">The sequence shown here is derived from an EMBL/GenBank/DDBJ whole genome shotgun (WGS) entry which is preliminary data.</text>
</comment>
<dbReference type="AlphaFoldDB" id="A0A7J8Z8M8"/>
<keyword evidence="2" id="KW-1185">Reference proteome</keyword>
<dbReference type="EMBL" id="JABEZV010000003">
    <property type="protein sequence ID" value="MBA0707599.1"/>
    <property type="molecule type" value="Genomic_DNA"/>
</dbReference>
<reference evidence="1 2" key="1">
    <citation type="journal article" date="2019" name="Genome Biol. Evol.">
        <title>Insights into the evolution of the New World diploid cottons (Gossypium, subgenus Houzingenia) based on genome sequencing.</title>
        <authorList>
            <person name="Grover C.E."/>
            <person name="Arick M.A. 2nd"/>
            <person name="Thrash A."/>
            <person name="Conover J.L."/>
            <person name="Sanders W.S."/>
            <person name="Peterson D.G."/>
            <person name="Frelichowski J.E."/>
            <person name="Scheffler J.A."/>
            <person name="Scheffler B.E."/>
            <person name="Wendel J.F."/>
        </authorList>
    </citation>
    <scope>NUCLEOTIDE SEQUENCE [LARGE SCALE GENOMIC DNA]</scope>
    <source>
        <strain evidence="1">4</strain>
        <tissue evidence="1">Leaf</tissue>
    </source>
</reference>
<organism evidence="1 2">
    <name type="scientific">Gossypium laxum</name>
    <dbReference type="NCBI Taxonomy" id="34288"/>
    <lineage>
        <taxon>Eukaryota</taxon>
        <taxon>Viridiplantae</taxon>
        <taxon>Streptophyta</taxon>
        <taxon>Embryophyta</taxon>
        <taxon>Tracheophyta</taxon>
        <taxon>Spermatophyta</taxon>
        <taxon>Magnoliopsida</taxon>
        <taxon>eudicotyledons</taxon>
        <taxon>Gunneridae</taxon>
        <taxon>Pentapetalae</taxon>
        <taxon>rosids</taxon>
        <taxon>malvids</taxon>
        <taxon>Malvales</taxon>
        <taxon>Malvaceae</taxon>
        <taxon>Malvoideae</taxon>
        <taxon>Gossypium</taxon>
    </lineage>
</organism>